<protein>
    <submittedName>
        <fullName evidence="2">Uncharacterized protein</fullName>
    </submittedName>
</protein>
<evidence type="ECO:0000313" key="3">
    <source>
        <dbReference type="Proteomes" id="UP001165080"/>
    </source>
</evidence>
<feature type="compositionally biased region" description="Low complexity" evidence="1">
    <location>
        <begin position="408"/>
        <end position="424"/>
    </location>
</feature>
<proteinExistence type="predicted"/>
<dbReference type="AlphaFoldDB" id="A0A9W6BIQ6"/>
<feature type="region of interest" description="Disordered" evidence="1">
    <location>
        <begin position="327"/>
        <end position="501"/>
    </location>
</feature>
<evidence type="ECO:0000313" key="2">
    <source>
        <dbReference type="EMBL" id="GLC52854.1"/>
    </source>
</evidence>
<feature type="compositionally biased region" description="Low complexity" evidence="1">
    <location>
        <begin position="483"/>
        <end position="498"/>
    </location>
</feature>
<comment type="caution">
    <text evidence="2">The sequence shown here is derived from an EMBL/GenBank/DDBJ whole genome shotgun (WGS) entry which is preliminary data.</text>
</comment>
<reference evidence="2 3" key="1">
    <citation type="journal article" date="2023" name="Commun. Biol.">
        <title>Reorganization of the ancestral sex-determining regions during the evolution of trioecy in Pleodorina starrii.</title>
        <authorList>
            <person name="Takahashi K."/>
            <person name="Suzuki S."/>
            <person name="Kawai-Toyooka H."/>
            <person name="Yamamoto K."/>
            <person name="Hamaji T."/>
            <person name="Ootsuki R."/>
            <person name="Yamaguchi H."/>
            <person name="Kawachi M."/>
            <person name="Higashiyama T."/>
            <person name="Nozaki H."/>
        </authorList>
    </citation>
    <scope>NUCLEOTIDE SEQUENCE [LARGE SCALE GENOMIC DNA]</scope>
    <source>
        <strain evidence="2 3">NIES-4479</strain>
    </source>
</reference>
<organism evidence="2 3">
    <name type="scientific">Pleodorina starrii</name>
    <dbReference type="NCBI Taxonomy" id="330485"/>
    <lineage>
        <taxon>Eukaryota</taxon>
        <taxon>Viridiplantae</taxon>
        <taxon>Chlorophyta</taxon>
        <taxon>core chlorophytes</taxon>
        <taxon>Chlorophyceae</taxon>
        <taxon>CS clade</taxon>
        <taxon>Chlamydomonadales</taxon>
        <taxon>Volvocaceae</taxon>
        <taxon>Pleodorina</taxon>
    </lineage>
</organism>
<evidence type="ECO:0000256" key="1">
    <source>
        <dbReference type="SAM" id="MobiDB-lite"/>
    </source>
</evidence>
<dbReference type="EMBL" id="BRXU01000006">
    <property type="protein sequence ID" value="GLC52854.1"/>
    <property type="molecule type" value="Genomic_DNA"/>
</dbReference>
<keyword evidence="3" id="KW-1185">Reference proteome</keyword>
<name>A0A9W6BIQ6_9CHLO</name>
<accession>A0A9W6BIQ6</accession>
<sequence>MAASAAVRRRDTWGVAYGRRVEDKPDSGFLRICGVSAPELAEVAAATDTLANGFLDDSWAYELSLLTAIPTATVYNVSSAAHNCALLALCLGVYRNGLGRGDRGRAALKPMLESAVRDHGVAMRQACLPVVEDLYDAELARPELFQDPEVLTVLKEALLQLTGRAANAAGESTSDFLAPDAPKMWLDRVCGLALDVVVLESPVIDPFDVVPPSWPGIRGRLLLSSTSKKALIEAREAARPPDVMPQPVILDAARTVVLMCTASHFGLVTLGGAVLELVYDVGLQGEDLLRLPLVSVRLLAGQGDGEYAAVNRMMRAYVDSSARASGAASRQKDMNAADSSAGAHDSRGHAGAPASVSPPAGKPGVVEPSSMHGAAGSPQGAKGKRTQAPGPEPSSSPAIPQHKAARTAQGSVPSGAPSASPVVGTGLGPRTTVPCTPANVPSTSGPGVTPAAASAATGKPGVAEQRSNVGATGVPHGASGKRSPASGPQASSAQPSLQHKVARVAEGTVPAGSCDGLTKEAARIVRKPVGRFVGEELMSNQPVVSMAAPLRALGPDGGSAKLQGPGRGAAAKFTDGEPAAQAVATGRKGAHPVPGSTAAVPTAAGAKKVVRQEAAAVQEAMEDDDADLEDAAGLDVSSLWSLCWKSRAVLALALPILCCA</sequence>
<feature type="compositionally biased region" description="Low complexity" evidence="1">
    <location>
        <begin position="349"/>
        <end position="364"/>
    </location>
</feature>
<dbReference type="Proteomes" id="UP001165080">
    <property type="component" value="Unassembled WGS sequence"/>
</dbReference>
<gene>
    <name evidence="2" type="primary">PLESTMB000177</name>
    <name evidence="2" type="ORF">PLESTB_000675700</name>
</gene>